<dbReference type="OrthoDB" id="9810907at2"/>
<accession>A0A1X7D1U8</accession>
<dbReference type="InterPro" id="IPR038186">
    <property type="entry name" value="CHAD_dom_sf"/>
</dbReference>
<dbReference type="InterPro" id="IPR007899">
    <property type="entry name" value="CHAD_dom"/>
</dbReference>
<dbReference type="Gene3D" id="1.40.20.10">
    <property type="entry name" value="CHAD domain"/>
    <property type="match status" value="1"/>
</dbReference>
<dbReference type="STRING" id="464029.SAMN02982989_4873"/>
<sequence length="327" mass="36285">MAYRLRPAKPFTAEFRSVAESQLSHAIRLLEEQPDGPHEAVHDARKRFKRLRALYRLVQPDAKEFRRRENDRIREMAKTLSAVRDATALVETVNYLAEHAGSPEEMAALAVASKALTERRDRIASEEHDLPAKMAAAAKTCREAIAALQDLDLDDNPHRTAKRLAKAWKKQRLKAHGALAACEAHADAEAYHELRKCGQTYWMHLSLAGGIWPSAMLAKQREAKELVDLLGHEHDLSVLTGLVNENPELFGDGDTLALILGAIIARQQTLRHEALEKAREVFADGADAESGFVALLWEKAATASRRKQKAGAYKANGKADKETALRG</sequence>
<keyword evidence="4" id="KW-1185">Reference proteome</keyword>
<feature type="compositionally biased region" description="Basic and acidic residues" evidence="1">
    <location>
        <begin position="317"/>
        <end position="327"/>
    </location>
</feature>
<evidence type="ECO:0000256" key="1">
    <source>
        <dbReference type="SAM" id="MobiDB-lite"/>
    </source>
</evidence>
<evidence type="ECO:0000259" key="2">
    <source>
        <dbReference type="PROSITE" id="PS51708"/>
    </source>
</evidence>
<feature type="domain" description="CHAD" evidence="2">
    <location>
        <begin position="8"/>
        <end position="287"/>
    </location>
</feature>
<dbReference type="EMBL" id="FXAF01000002">
    <property type="protein sequence ID" value="SMF06747.1"/>
    <property type="molecule type" value="Genomic_DNA"/>
</dbReference>
<proteinExistence type="predicted"/>
<dbReference type="Proteomes" id="UP000192903">
    <property type="component" value="Unassembled WGS sequence"/>
</dbReference>
<gene>
    <name evidence="3" type="ORF">SAMN02982989_4873</name>
</gene>
<reference evidence="4" key="1">
    <citation type="submission" date="2017-04" db="EMBL/GenBank/DDBJ databases">
        <authorList>
            <person name="Varghese N."/>
            <person name="Submissions S."/>
        </authorList>
    </citation>
    <scope>NUCLEOTIDE SEQUENCE [LARGE SCALE GENOMIC DNA]</scope>
    <source>
        <strain evidence="4">B4P</strain>
    </source>
</reference>
<evidence type="ECO:0000313" key="4">
    <source>
        <dbReference type="Proteomes" id="UP000192903"/>
    </source>
</evidence>
<dbReference type="RefSeq" id="WP_085420271.1">
    <property type="nucleotide sequence ID" value="NZ_FXAF01000002.1"/>
</dbReference>
<name>A0A1X7D1U8_9HYPH</name>
<dbReference type="SMART" id="SM00880">
    <property type="entry name" value="CHAD"/>
    <property type="match status" value="1"/>
</dbReference>
<evidence type="ECO:0000313" key="3">
    <source>
        <dbReference type="EMBL" id="SMF06747.1"/>
    </source>
</evidence>
<feature type="region of interest" description="Disordered" evidence="1">
    <location>
        <begin position="305"/>
        <end position="327"/>
    </location>
</feature>
<dbReference type="PANTHER" id="PTHR39339:SF1">
    <property type="entry name" value="CHAD DOMAIN-CONTAINING PROTEIN"/>
    <property type="match status" value="1"/>
</dbReference>
<protein>
    <submittedName>
        <fullName evidence="3">CHAD domain-containing protein</fullName>
    </submittedName>
</protein>
<dbReference type="PANTHER" id="PTHR39339">
    <property type="entry name" value="SLR1444 PROTEIN"/>
    <property type="match status" value="1"/>
</dbReference>
<organism evidence="3 4">
    <name type="scientific">Xaviernesmea oryzae</name>
    <dbReference type="NCBI Taxonomy" id="464029"/>
    <lineage>
        <taxon>Bacteria</taxon>
        <taxon>Pseudomonadati</taxon>
        <taxon>Pseudomonadota</taxon>
        <taxon>Alphaproteobacteria</taxon>
        <taxon>Hyphomicrobiales</taxon>
        <taxon>Rhizobiaceae</taxon>
        <taxon>Rhizobium/Agrobacterium group</taxon>
        <taxon>Xaviernesmea</taxon>
    </lineage>
</organism>
<dbReference type="AlphaFoldDB" id="A0A1X7D1U8"/>
<dbReference type="Pfam" id="PF05235">
    <property type="entry name" value="CHAD"/>
    <property type="match status" value="1"/>
</dbReference>
<dbReference type="PROSITE" id="PS51708">
    <property type="entry name" value="CHAD"/>
    <property type="match status" value="1"/>
</dbReference>